<dbReference type="PATRIC" id="fig|1637645.4.peg.5623"/>
<keyword evidence="2 5" id="KW-0812">Transmembrane</keyword>
<accession>A0A0F5Y8B9</accession>
<dbReference type="OrthoDB" id="2004788at2"/>
<dbReference type="GO" id="GO:0016020">
    <property type="term" value="C:membrane"/>
    <property type="evidence" value="ECO:0007669"/>
    <property type="project" value="UniProtKB-SubCell"/>
</dbReference>
<gene>
    <name evidence="7" type="ORF">WN50_30725</name>
</gene>
<comment type="caution">
    <text evidence="7">The sequence shown here is derived from an EMBL/GenBank/DDBJ whole genome shotgun (WGS) entry which is preliminary data.</text>
</comment>
<dbReference type="Pfam" id="PF05154">
    <property type="entry name" value="TM2"/>
    <property type="match status" value="1"/>
</dbReference>
<comment type="subcellular location">
    <subcellularLocation>
        <location evidence="1">Membrane</location>
        <topology evidence="1">Multi-pass membrane protein</topology>
    </subcellularLocation>
</comment>
<feature type="domain" description="TM2" evidence="6">
    <location>
        <begin position="10"/>
        <end position="52"/>
    </location>
</feature>
<organism evidence="7 8">
    <name type="scientific">Limnoraphis robusta CS-951</name>
    <dbReference type="NCBI Taxonomy" id="1637645"/>
    <lineage>
        <taxon>Bacteria</taxon>
        <taxon>Bacillati</taxon>
        <taxon>Cyanobacteriota</taxon>
        <taxon>Cyanophyceae</taxon>
        <taxon>Oscillatoriophycideae</taxon>
        <taxon>Oscillatoriales</taxon>
        <taxon>Sirenicapillariaceae</taxon>
        <taxon>Limnoraphis</taxon>
    </lineage>
</organism>
<dbReference type="AlphaFoldDB" id="A0A0F5Y8B9"/>
<evidence type="ECO:0000256" key="5">
    <source>
        <dbReference type="SAM" id="Phobius"/>
    </source>
</evidence>
<dbReference type="Proteomes" id="UP000033607">
    <property type="component" value="Unassembled WGS sequence"/>
</dbReference>
<dbReference type="PANTHER" id="PTHR21016:SF25">
    <property type="entry name" value="TM2 DOMAIN-CONTAINING PROTEIN DDB_G0277895-RELATED"/>
    <property type="match status" value="1"/>
</dbReference>
<protein>
    <submittedName>
        <fullName evidence="7">Membrane protein</fullName>
    </submittedName>
</protein>
<evidence type="ECO:0000313" key="8">
    <source>
        <dbReference type="Proteomes" id="UP000033607"/>
    </source>
</evidence>
<evidence type="ECO:0000256" key="1">
    <source>
        <dbReference type="ARBA" id="ARBA00004141"/>
    </source>
</evidence>
<sequence length="159" mass="17292">MNKVGISYLLWAACFVSPFHGLHRFYNGKIGTGLLWLCTFGLFGFGQFLDLFLIPGMVDEQNAKIQAKLGVSSTGVPLYSSTPAVTYNITPTTQEQLRVKLLKAAATRGGKLSVTQGVMATGASFEEVEKVLNQMLKSGYVGIGNHPETGIVLYDFHEL</sequence>
<dbReference type="RefSeq" id="WP_046282432.1">
    <property type="nucleotide sequence ID" value="NZ_LATL02000284.1"/>
</dbReference>
<feature type="transmembrane region" description="Helical" evidence="5">
    <location>
        <begin position="34"/>
        <end position="58"/>
    </location>
</feature>
<reference evidence="7 8" key="1">
    <citation type="submission" date="2015-06" db="EMBL/GenBank/DDBJ databases">
        <title>Draft genome assembly of filamentous brackish cyanobacterium Limnoraphis robusta strain CS-951.</title>
        <authorList>
            <person name="Willis A."/>
            <person name="Parks M."/>
            <person name="Burford M.A."/>
        </authorList>
    </citation>
    <scope>NUCLEOTIDE SEQUENCE [LARGE SCALE GENOMIC DNA]</scope>
    <source>
        <strain evidence="7 8">CS-951</strain>
    </source>
</reference>
<dbReference type="EMBL" id="LATL02000284">
    <property type="protein sequence ID" value="KKD34460.1"/>
    <property type="molecule type" value="Genomic_DNA"/>
</dbReference>
<evidence type="ECO:0000256" key="2">
    <source>
        <dbReference type="ARBA" id="ARBA00022692"/>
    </source>
</evidence>
<evidence type="ECO:0000256" key="4">
    <source>
        <dbReference type="ARBA" id="ARBA00023136"/>
    </source>
</evidence>
<keyword evidence="4 5" id="KW-0472">Membrane</keyword>
<dbReference type="InterPro" id="IPR050932">
    <property type="entry name" value="TM2D1-3-like"/>
</dbReference>
<feature type="transmembrane region" description="Helical" evidence="5">
    <location>
        <begin position="6"/>
        <end position="22"/>
    </location>
</feature>
<keyword evidence="3 5" id="KW-1133">Transmembrane helix</keyword>
<proteinExistence type="predicted"/>
<evidence type="ECO:0000256" key="3">
    <source>
        <dbReference type="ARBA" id="ARBA00022989"/>
    </source>
</evidence>
<dbReference type="InterPro" id="IPR007829">
    <property type="entry name" value="TM2"/>
</dbReference>
<evidence type="ECO:0000313" key="7">
    <source>
        <dbReference type="EMBL" id="KKD34460.1"/>
    </source>
</evidence>
<dbReference type="PANTHER" id="PTHR21016">
    <property type="entry name" value="BETA-AMYLOID BINDING PROTEIN-RELATED"/>
    <property type="match status" value="1"/>
</dbReference>
<evidence type="ECO:0000259" key="6">
    <source>
        <dbReference type="Pfam" id="PF05154"/>
    </source>
</evidence>
<name>A0A0F5Y8B9_9CYAN</name>